<dbReference type="Proteomes" id="UP000557193">
    <property type="component" value="Unassembled WGS sequence"/>
</dbReference>
<dbReference type="EMBL" id="JACHLL010000006">
    <property type="protein sequence ID" value="MBB6342994.1"/>
    <property type="molecule type" value="Genomic_DNA"/>
</dbReference>
<reference evidence="2 3" key="1">
    <citation type="submission" date="2020-08" db="EMBL/GenBank/DDBJ databases">
        <title>Functional genomics of gut bacteria from endangered species of beetles.</title>
        <authorList>
            <person name="Carlos-Shanley C."/>
        </authorList>
    </citation>
    <scope>NUCLEOTIDE SEQUENCE [LARGE SCALE GENOMIC DNA]</scope>
    <source>
        <strain evidence="2 3">S00202</strain>
    </source>
</reference>
<gene>
    <name evidence="2" type="ORF">HNP49_003182</name>
</gene>
<sequence length="134" mass="14611">MARRCVDSALISQTKKHQEKTVNISHFKDTAGCVLGEATAVAVPLGEPVAATRCSSEARTDGVETGIWECSPGRWRRQIVQQEFCHFISGHCTFTPDGGEPIEIRAGDAILFPQGTTGVWDIHETVRKSFVLIG</sequence>
<evidence type="ECO:0000259" key="1">
    <source>
        <dbReference type="Pfam" id="PF05899"/>
    </source>
</evidence>
<evidence type="ECO:0000313" key="2">
    <source>
        <dbReference type="EMBL" id="MBB6342994.1"/>
    </source>
</evidence>
<dbReference type="AlphaFoldDB" id="A0A7X0EV87"/>
<dbReference type="InterPro" id="IPR011051">
    <property type="entry name" value="RmlC_Cupin_sf"/>
</dbReference>
<name>A0A7X0EV87_9PSED</name>
<keyword evidence="3" id="KW-1185">Reference proteome</keyword>
<dbReference type="Pfam" id="PF05899">
    <property type="entry name" value="Cupin_3"/>
    <property type="match status" value="1"/>
</dbReference>
<dbReference type="InterPro" id="IPR008579">
    <property type="entry name" value="UGlyAH_Cupin_dom"/>
</dbReference>
<organism evidence="2 3">
    <name type="scientific">Pseudomonas fluvialis</name>
    <dbReference type="NCBI Taxonomy" id="1793966"/>
    <lineage>
        <taxon>Bacteria</taxon>
        <taxon>Pseudomonadati</taxon>
        <taxon>Pseudomonadota</taxon>
        <taxon>Gammaproteobacteria</taxon>
        <taxon>Pseudomonadales</taxon>
        <taxon>Pseudomonadaceae</taxon>
        <taxon>Pseudomonas</taxon>
    </lineage>
</organism>
<dbReference type="CDD" id="cd02227">
    <property type="entry name" value="cupin_TM1112-like"/>
    <property type="match status" value="1"/>
</dbReference>
<dbReference type="Gene3D" id="2.60.120.10">
    <property type="entry name" value="Jelly Rolls"/>
    <property type="match status" value="1"/>
</dbReference>
<proteinExistence type="predicted"/>
<dbReference type="PANTHER" id="PTHR40943">
    <property type="entry name" value="CYTOPLASMIC PROTEIN-RELATED"/>
    <property type="match status" value="1"/>
</dbReference>
<dbReference type="InterPro" id="IPR014710">
    <property type="entry name" value="RmlC-like_jellyroll"/>
</dbReference>
<dbReference type="PANTHER" id="PTHR40943:SF1">
    <property type="entry name" value="CYTOPLASMIC PROTEIN"/>
    <property type="match status" value="1"/>
</dbReference>
<comment type="caution">
    <text evidence="2">The sequence shown here is derived from an EMBL/GenBank/DDBJ whole genome shotgun (WGS) entry which is preliminary data.</text>
</comment>
<evidence type="ECO:0000313" key="3">
    <source>
        <dbReference type="Proteomes" id="UP000557193"/>
    </source>
</evidence>
<feature type="domain" description="(S)-ureidoglycine aminohydrolase cupin" evidence="1">
    <location>
        <begin position="59"/>
        <end position="130"/>
    </location>
</feature>
<dbReference type="SUPFAM" id="SSF51182">
    <property type="entry name" value="RmlC-like cupins"/>
    <property type="match status" value="1"/>
</dbReference>
<accession>A0A7X0EV87</accession>
<protein>
    <submittedName>
        <fullName evidence="2">Putative cupin superfamily protein</fullName>
    </submittedName>
</protein>